<feature type="region of interest" description="Disordered" evidence="1">
    <location>
        <begin position="75"/>
        <end position="101"/>
    </location>
</feature>
<dbReference type="EMBL" id="HBHX01060504">
    <property type="protein sequence ID" value="CAE0140745.1"/>
    <property type="molecule type" value="Transcribed_RNA"/>
</dbReference>
<gene>
    <name evidence="2" type="ORF">HERI1096_LOCUS33451</name>
</gene>
<reference evidence="2" key="1">
    <citation type="submission" date="2021-01" db="EMBL/GenBank/DDBJ databases">
        <authorList>
            <person name="Corre E."/>
            <person name="Pelletier E."/>
            <person name="Niang G."/>
            <person name="Scheremetjew M."/>
            <person name="Finn R."/>
            <person name="Kale V."/>
            <person name="Holt S."/>
            <person name="Cochrane G."/>
            <person name="Meng A."/>
            <person name="Brown T."/>
            <person name="Cohen L."/>
        </authorList>
    </citation>
    <scope>NUCLEOTIDE SEQUENCE</scope>
    <source>
        <strain evidence="2">CCMP281</strain>
    </source>
</reference>
<name>A0A7S3BP60_9EUKA</name>
<organism evidence="2">
    <name type="scientific">Haptolina ericina</name>
    <dbReference type="NCBI Taxonomy" id="156174"/>
    <lineage>
        <taxon>Eukaryota</taxon>
        <taxon>Haptista</taxon>
        <taxon>Haptophyta</taxon>
        <taxon>Prymnesiophyceae</taxon>
        <taxon>Prymnesiales</taxon>
        <taxon>Prymnesiaceae</taxon>
        <taxon>Haptolina</taxon>
    </lineage>
</organism>
<proteinExistence type="predicted"/>
<sequence length="175" mass="18939">MEEILSEFPAEALLVLGVGVVGRGWRRWRRLHTAEGGCFVITQHTRSHLPNISSRSDPPQSSTILHDPPILHNPPISPNLPQLTLPKPRPTSPKRTTAGACSTHAIQPSKPQLHTSCHHTSSWQLPPHQLRGSCHHTSSVAAATTPAPWPPSNAPAAFFVCLGMVSPSARSQYSS</sequence>
<evidence type="ECO:0000313" key="2">
    <source>
        <dbReference type="EMBL" id="CAE0140745.1"/>
    </source>
</evidence>
<evidence type="ECO:0000256" key="1">
    <source>
        <dbReference type="SAM" id="MobiDB-lite"/>
    </source>
</evidence>
<accession>A0A7S3BP60</accession>
<dbReference type="AlphaFoldDB" id="A0A7S3BP60"/>
<protein>
    <submittedName>
        <fullName evidence="2">Uncharacterized protein</fullName>
    </submittedName>
</protein>